<feature type="transmembrane region" description="Helical" evidence="7">
    <location>
        <begin position="9"/>
        <end position="32"/>
    </location>
</feature>
<feature type="transmembrane region" description="Helical" evidence="7">
    <location>
        <begin position="247"/>
        <end position="269"/>
    </location>
</feature>
<evidence type="ECO:0000256" key="4">
    <source>
        <dbReference type="ARBA" id="ARBA00022692"/>
    </source>
</evidence>
<reference evidence="9" key="1">
    <citation type="submission" date="2022-10" db="EMBL/GenBank/DDBJ databases">
        <title>Description of Fervidibacillus gen. nov. in the family Fervidibacillaceae fam. nov. with two species, Fervidibacillus albus sp. nov., and Fervidibacillus halotolerans sp. nov., isolated from tidal flat sediments.</title>
        <authorList>
            <person name="Kwon K.K."/>
            <person name="Yang S.-H."/>
        </authorList>
    </citation>
    <scope>NUCLEOTIDE SEQUENCE</scope>
    <source>
        <strain evidence="9">JCM 19140</strain>
    </source>
</reference>
<gene>
    <name evidence="9" type="ORF">OEV98_15335</name>
</gene>
<dbReference type="CDD" id="cd06173">
    <property type="entry name" value="MFS_MefA_like"/>
    <property type="match status" value="1"/>
</dbReference>
<evidence type="ECO:0000256" key="1">
    <source>
        <dbReference type="ARBA" id="ARBA00004651"/>
    </source>
</evidence>
<accession>A0AAE3IUY0</accession>
<evidence type="ECO:0000256" key="7">
    <source>
        <dbReference type="SAM" id="Phobius"/>
    </source>
</evidence>
<dbReference type="SUPFAM" id="SSF103473">
    <property type="entry name" value="MFS general substrate transporter"/>
    <property type="match status" value="1"/>
</dbReference>
<evidence type="ECO:0000256" key="6">
    <source>
        <dbReference type="ARBA" id="ARBA00023136"/>
    </source>
</evidence>
<feature type="transmembrane region" description="Helical" evidence="7">
    <location>
        <begin position="71"/>
        <end position="93"/>
    </location>
</feature>
<dbReference type="InterPro" id="IPR020846">
    <property type="entry name" value="MFS_dom"/>
</dbReference>
<feature type="transmembrane region" description="Helical" evidence="7">
    <location>
        <begin position="368"/>
        <end position="387"/>
    </location>
</feature>
<keyword evidence="6 7" id="KW-0472">Membrane</keyword>
<feature type="domain" description="Major facilitator superfamily (MFS) profile" evidence="8">
    <location>
        <begin position="6"/>
        <end position="391"/>
    </location>
</feature>
<evidence type="ECO:0000259" key="8">
    <source>
        <dbReference type="PROSITE" id="PS50850"/>
    </source>
</evidence>
<keyword evidence="2" id="KW-0813">Transport</keyword>
<sequence length="404" mass="45049">MKSKASFRFIWLSSAISEFGGALFTACNSILIYEVTGSPSALGLVWLIYYIPSFFMQLFIGPYIDRWSRKWTMILCQLIRMVLATVLVVALFIDNFTIAFIYIIQIIVGLIMPIFTPANQAILPTIVEKEQLIKANASLESIRQVMAVMGPLLSGIFIDLLAIEWIVCIIATAFGISALLLINVKEEYKKITERNRWISEFREGLQSYFKHKLIVWLGVFFGFVQFGVGVTIVTTLPYITTILEEPYAAYGLFMAGFPIGYIFGAMINARLGTIKGIGLLFSTLFIGGCTYISLSITSWYSLALVTECIAGIAIAIFTIYNLTLIQRVIPNHVMGKVTSVRLLIMRTMLPAGILFATVAVQFYSIRTLYLVIGSIICITALIGYFYLSKQQVQVVESSGTKVTL</sequence>
<dbReference type="PANTHER" id="PTHR23513">
    <property type="entry name" value="INTEGRAL MEMBRANE EFFLUX PROTEIN-RELATED"/>
    <property type="match status" value="1"/>
</dbReference>
<dbReference type="AlphaFoldDB" id="A0AAE3IUY0"/>
<feature type="transmembrane region" description="Helical" evidence="7">
    <location>
        <begin position="343"/>
        <end position="362"/>
    </location>
</feature>
<evidence type="ECO:0000256" key="3">
    <source>
        <dbReference type="ARBA" id="ARBA00022475"/>
    </source>
</evidence>
<keyword evidence="4 7" id="KW-0812">Transmembrane</keyword>
<organism evidence="9 10">
    <name type="scientific">Perspicuibacillus lycopersici</name>
    <dbReference type="NCBI Taxonomy" id="1325689"/>
    <lineage>
        <taxon>Bacteria</taxon>
        <taxon>Bacillati</taxon>
        <taxon>Bacillota</taxon>
        <taxon>Bacilli</taxon>
        <taxon>Bacillales</taxon>
        <taxon>Bacillaceae</taxon>
        <taxon>Perspicuibacillus</taxon>
    </lineage>
</organism>
<dbReference type="Pfam" id="PF07690">
    <property type="entry name" value="MFS_1"/>
    <property type="match status" value="1"/>
</dbReference>
<feature type="transmembrane region" description="Helical" evidence="7">
    <location>
        <begin position="300"/>
        <end position="322"/>
    </location>
</feature>
<keyword evidence="5 7" id="KW-1133">Transmembrane helix</keyword>
<dbReference type="RefSeq" id="WP_263074235.1">
    <property type="nucleotide sequence ID" value="NZ_JAOUSF010000005.1"/>
</dbReference>
<keyword evidence="10" id="KW-1185">Reference proteome</keyword>
<evidence type="ECO:0000313" key="9">
    <source>
        <dbReference type="EMBL" id="MCU9614917.1"/>
    </source>
</evidence>
<dbReference type="InterPro" id="IPR011701">
    <property type="entry name" value="MFS"/>
</dbReference>
<protein>
    <submittedName>
        <fullName evidence="9">MFS transporter</fullName>
    </submittedName>
</protein>
<dbReference type="Gene3D" id="1.20.1250.20">
    <property type="entry name" value="MFS general substrate transporter like domains"/>
    <property type="match status" value="1"/>
</dbReference>
<name>A0AAE3IUY0_9BACI</name>
<feature type="transmembrane region" description="Helical" evidence="7">
    <location>
        <begin position="163"/>
        <end position="184"/>
    </location>
</feature>
<feature type="transmembrane region" description="Helical" evidence="7">
    <location>
        <begin position="99"/>
        <end position="116"/>
    </location>
</feature>
<dbReference type="GO" id="GO:0005886">
    <property type="term" value="C:plasma membrane"/>
    <property type="evidence" value="ECO:0007669"/>
    <property type="project" value="UniProtKB-SubCell"/>
</dbReference>
<evidence type="ECO:0000256" key="5">
    <source>
        <dbReference type="ARBA" id="ARBA00022989"/>
    </source>
</evidence>
<dbReference type="InterPro" id="IPR036259">
    <property type="entry name" value="MFS_trans_sf"/>
</dbReference>
<feature type="transmembrane region" description="Helical" evidence="7">
    <location>
        <begin position="213"/>
        <end position="235"/>
    </location>
</feature>
<dbReference type="Proteomes" id="UP001209318">
    <property type="component" value="Unassembled WGS sequence"/>
</dbReference>
<keyword evidence="3" id="KW-1003">Cell membrane</keyword>
<dbReference type="EMBL" id="JAOUSF010000005">
    <property type="protein sequence ID" value="MCU9614917.1"/>
    <property type="molecule type" value="Genomic_DNA"/>
</dbReference>
<dbReference type="PANTHER" id="PTHR23513:SF6">
    <property type="entry name" value="MAJOR FACILITATOR SUPERFAMILY ASSOCIATED DOMAIN-CONTAINING PROTEIN"/>
    <property type="match status" value="1"/>
</dbReference>
<evidence type="ECO:0000313" key="10">
    <source>
        <dbReference type="Proteomes" id="UP001209318"/>
    </source>
</evidence>
<dbReference type="PROSITE" id="PS50850">
    <property type="entry name" value="MFS"/>
    <property type="match status" value="1"/>
</dbReference>
<comment type="subcellular location">
    <subcellularLocation>
        <location evidence="1">Cell membrane</location>
        <topology evidence="1">Multi-pass membrane protein</topology>
    </subcellularLocation>
</comment>
<feature type="transmembrane region" description="Helical" evidence="7">
    <location>
        <begin position="44"/>
        <end position="64"/>
    </location>
</feature>
<evidence type="ECO:0000256" key="2">
    <source>
        <dbReference type="ARBA" id="ARBA00022448"/>
    </source>
</evidence>
<proteinExistence type="predicted"/>
<comment type="caution">
    <text evidence="9">The sequence shown here is derived from an EMBL/GenBank/DDBJ whole genome shotgun (WGS) entry which is preliminary data.</text>
</comment>
<dbReference type="GO" id="GO:0022857">
    <property type="term" value="F:transmembrane transporter activity"/>
    <property type="evidence" value="ECO:0007669"/>
    <property type="project" value="InterPro"/>
</dbReference>
<feature type="transmembrane region" description="Helical" evidence="7">
    <location>
        <begin position="276"/>
        <end position="294"/>
    </location>
</feature>